<reference evidence="2 3" key="1">
    <citation type="submission" date="2019-06" db="EMBL/GenBank/DDBJ databases">
        <title>Whole genome shotgun sequence of Pseudonocardia saturnea NBRC 14499.</title>
        <authorList>
            <person name="Hosoyama A."/>
            <person name="Uohara A."/>
            <person name="Ohji S."/>
            <person name="Ichikawa N."/>
        </authorList>
    </citation>
    <scope>NUCLEOTIDE SEQUENCE [LARGE SCALE GENOMIC DNA]</scope>
    <source>
        <strain evidence="2 3">NBRC 14499</strain>
    </source>
</reference>
<dbReference type="Pfam" id="PF00903">
    <property type="entry name" value="Glyoxalase"/>
    <property type="match status" value="1"/>
</dbReference>
<name>A0ABQ0S165_9PSEU</name>
<feature type="domain" description="VOC" evidence="1">
    <location>
        <begin position="1"/>
        <end position="64"/>
    </location>
</feature>
<sequence>MLRPAELRGTYARVLLSTPELDAAFERVVAGGAEVVQEPTEQPYGARDLAVRDPAGNRRARFAFSRWG</sequence>
<keyword evidence="3" id="KW-1185">Reference proteome</keyword>
<evidence type="ECO:0000259" key="1">
    <source>
        <dbReference type="PROSITE" id="PS51819"/>
    </source>
</evidence>
<organism evidence="2 3">
    <name type="scientific">Pseudonocardia saturnea</name>
    <dbReference type="NCBI Taxonomy" id="33909"/>
    <lineage>
        <taxon>Bacteria</taxon>
        <taxon>Bacillati</taxon>
        <taxon>Actinomycetota</taxon>
        <taxon>Actinomycetes</taxon>
        <taxon>Pseudonocardiales</taxon>
        <taxon>Pseudonocardiaceae</taxon>
        <taxon>Pseudonocardia</taxon>
    </lineage>
</organism>
<dbReference type="EMBL" id="BJNH01000039">
    <property type="protein sequence ID" value="GEC26518.1"/>
    <property type="molecule type" value="Genomic_DNA"/>
</dbReference>
<comment type="caution">
    <text evidence="2">The sequence shown here is derived from an EMBL/GenBank/DDBJ whole genome shotgun (WGS) entry which is preliminary data.</text>
</comment>
<dbReference type="InterPro" id="IPR037523">
    <property type="entry name" value="VOC_core"/>
</dbReference>
<dbReference type="Gene3D" id="3.30.720.110">
    <property type="match status" value="1"/>
</dbReference>
<dbReference type="PROSITE" id="PS51819">
    <property type="entry name" value="VOC"/>
    <property type="match status" value="1"/>
</dbReference>
<proteinExistence type="predicted"/>
<evidence type="ECO:0000313" key="2">
    <source>
        <dbReference type="EMBL" id="GEC26518.1"/>
    </source>
</evidence>
<accession>A0ABQ0S165</accession>
<gene>
    <name evidence="2" type="ORF">PSA01_35470</name>
</gene>
<dbReference type="SUPFAM" id="SSF54593">
    <property type="entry name" value="Glyoxalase/Bleomycin resistance protein/Dihydroxybiphenyl dioxygenase"/>
    <property type="match status" value="1"/>
</dbReference>
<dbReference type="InterPro" id="IPR029068">
    <property type="entry name" value="Glyas_Bleomycin-R_OHBP_Dase"/>
</dbReference>
<dbReference type="Proteomes" id="UP000320693">
    <property type="component" value="Unassembled WGS sequence"/>
</dbReference>
<protein>
    <recommendedName>
        <fullName evidence="1">VOC domain-containing protein</fullName>
    </recommendedName>
</protein>
<dbReference type="InterPro" id="IPR004360">
    <property type="entry name" value="Glyas_Fos-R_dOase_dom"/>
</dbReference>
<evidence type="ECO:0000313" key="3">
    <source>
        <dbReference type="Proteomes" id="UP000320693"/>
    </source>
</evidence>